<comment type="subcellular location">
    <subcellularLocation>
        <location evidence="1">Membrane</location>
        <topology evidence="1">Multi-pass membrane protein</topology>
    </subcellularLocation>
</comment>
<feature type="transmembrane region" description="Helical" evidence="8">
    <location>
        <begin position="256"/>
        <end position="281"/>
    </location>
</feature>
<evidence type="ECO:0000313" key="11">
    <source>
        <dbReference type="Proteomes" id="UP000184432"/>
    </source>
</evidence>
<evidence type="ECO:0000256" key="7">
    <source>
        <dbReference type="RuleBase" id="RU003346"/>
    </source>
</evidence>
<dbReference type="InterPro" id="IPR036259">
    <property type="entry name" value="MFS_trans_sf"/>
</dbReference>
<feature type="transmembrane region" description="Helical" evidence="8">
    <location>
        <begin position="478"/>
        <end position="497"/>
    </location>
</feature>
<gene>
    <name evidence="10" type="ORF">SAMN04488508_106187</name>
</gene>
<feature type="transmembrane region" description="Helical" evidence="8">
    <location>
        <begin position="446"/>
        <end position="466"/>
    </location>
</feature>
<dbReference type="GO" id="GO:0016020">
    <property type="term" value="C:membrane"/>
    <property type="evidence" value="ECO:0007669"/>
    <property type="project" value="UniProtKB-SubCell"/>
</dbReference>
<dbReference type="Gene3D" id="1.20.1250.20">
    <property type="entry name" value="MFS general substrate transporter like domains"/>
    <property type="match status" value="2"/>
</dbReference>
<comment type="similarity">
    <text evidence="2 7">Belongs to the major facilitator superfamily. Sugar transporter (TC 2.A.1.1) family.</text>
</comment>
<feature type="transmembrane region" description="Helical" evidence="8">
    <location>
        <begin position="44"/>
        <end position="62"/>
    </location>
</feature>
<evidence type="ECO:0000256" key="5">
    <source>
        <dbReference type="ARBA" id="ARBA00022989"/>
    </source>
</evidence>
<keyword evidence="5 8" id="KW-1133">Transmembrane helix</keyword>
<dbReference type="AlphaFoldDB" id="A0A1M6HB60"/>
<keyword evidence="4 8" id="KW-0812">Transmembrane</keyword>
<name>A0A1M6HB60_9FLAO</name>
<feature type="transmembrane region" description="Helical" evidence="8">
    <location>
        <begin position="174"/>
        <end position="195"/>
    </location>
</feature>
<dbReference type="PROSITE" id="PS00217">
    <property type="entry name" value="SUGAR_TRANSPORT_2"/>
    <property type="match status" value="1"/>
</dbReference>
<dbReference type="PRINTS" id="PR00171">
    <property type="entry name" value="SUGRTRNSPORT"/>
</dbReference>
<dbReference type="EMBL" id="FQYP01000006">
    <property type="protein sequence ID" value="SHJ19467.1"/>
    <property type="molecule type" value="Genomic_DNA"/>
</dbReference>
<reference evidence="11" key="1">
    <citation type="submission" date="2016-11" db="EMBL/GenBank/DDBJ databases">
        <authorList>
            <person name="Varghese N."/>
            <person name="Submissions S."/>
        </authorList>
    </citation>
    <scope>NUCLEOTIDE SEQUENCE [LARGE SCALE GENOMIC DNA]</scope>
    <source>
        <strain evidence="11">DSM 22623</strain>
    </source>
</reference>
<evidence type="ECO:0000259" key="9">
    <source>
        <dbReference type="PROSITE" id="PS50850"/>
    </source>
</evidence>
<feature type="transmembrane region" description="Helical" evidence="8">
    <location>
        <begin position="103"/>
        <end position="121"/>
    </location>
</feature>
<feature type="transmembrane region" description="Helical" evidence="8">
    <location>
        <begin position="74"/>
        <end position="97"/>
    </location>
</feature>
<evidence type="ECO:0000256" key="6">
    <source>
        <dbReference type="ARBA" id="ARBA00023136"/>
    </source>
</evidence>
<dbReference type="InterPro" id="IPR005829">
    <property type="entry name" value="Sugar_transporter_CS"/>
</dbReference>
<dbReference type="RefSeq" id="WP_073317005.1">
    <property type="nucleotide sequence ID" value="NZ_FQYP01000006.1"/>
</dbReference>
<feature type="transmembrane region" description="Helical" evidence="8">
    <location>
        <begin position="323"/>
        <end position="343"/>
    </location>
</feature>
<keyword evidence="11" id="KW-1185">Reference proteome</keyword>
<dbReference type="GO" id="GO:0022857">
    <property type="term" value="F:transmembrane transporter activity"/>
    <property type="evidence" value="ECO:0007669"/>
    <property type="project" value="InterPro"/>
</dbReference>
<dbReference type="InterPro" id="IPR050814">
    <property type="entry name" value="Myo-inositol_Transporter"/>
</dbReference>
<organism evidence="10 11">
    <name type="scientific">Aquimarina spongiae</name>
    <dbReference type="NCBI Taxonomy" id="570521"/>
    <lineage>
        <taxon>Bacteria</taxon>
        <taxon>Pseudomonadati</taxon>
        <taxon>Bacteroidota</taxon>
        <taxon>Flavobacteriia</taxon>
        <taxon>Flavobacteriales</taxon>
        <taxon>Flavobacteriaceae</taxon>
        <taxon>Aquimarina</taxon>
    </lineage>
</organism>
<keyword evidence="6 8" id="KW-0472">Membrane</keyword>
<dbReference type="InterPro" id="IPR003663">
    <property type="entry name" value="Sugar/inositol_transpt"/>
</dbReference>
<dbReference type="PANTHER" id="PTHR48020">
    <property type="entry name" value="PROTON MYO-INOSITOL COTRANSPORTER"/>
    <property type="match status" value="1"/>
</dbReference>
<dbReference type="Pfam" id="PF00083">
    <property type="entry name" value="Sugar_tr"/>
    <property type="match status" value="2"/>
</dbReference>
<proteinExistence type="inferred from homology"/>
<dbReference type="SUPFAM" id="SSF103473">
    <property type="entry name" value="MFS general substrate transporter"/>
    <property type="match status" value="1"/>
</dbReference>
<dbReference type="OrthoDB" id="9783823at2"/>
<feature type="transmembrane region" description="Helical" evidence="8">
    <location>
        <begin position="133"/>
        <end position="154"/>
    </location>
</feature>
<dbReference type="PROSITE" id="PS00216">
    <property type="entry name" value="SUGAR_TRANSPORT_1"/>
    <property type="match status" value="2"/>
</dbReference>
<keyword evidence="3 7" id="KW-0813">Transport</keyword>
<evidence type="ECO:0000256" key="8">
    <source>
        <dbReference type="SAM" id="Phobius"/>
    </source>
</evidence>
<feature type="transmembrane region" description="Helical" evidence="8">
    <location>
        <begin position="410"/>
        <end position="434"/>
    </location>
</feature>
<dbReference type="STRING" id="570521.SAMN04488508_106187"/>
<sequence>MSGRLVFIAFVVSLGGFLFGFDAAIISGAQEFFGPYFGFTGDQVASINAAPTSAAMFAMLIAGWISDKIGRKKVLIIVAFVYALSAFLSAYASSYWILWCARFIGGAAFGAALILAPMYIAEVSTAKNRGKLVSIQQLNIVIGLSAAYFTGYFLQQSISEAIQTSDMITKENVWRWMFGLELIPAVVYFFLLFLVPRSPRWLYVKQKNQEAFETLERLHGTEKAKKEEFLIKESLKENDQKEKVKISEIFKKSLRFVLFIGLFVGVIQMITGINAIFFYSTSIFKQSGIGTDAAFASSVLVGIINIVFTVLAMLLIDRMGRKPLMFIGLIGAAIGMFLTSYGFGKATYQLTPEKIAHIEGIDASKLDNIQNVIYDSDVSFKQALKGALGDQKFVEKQAEIIEAAGNLDPILILIGILVFVASFAFSLGPVMWVLLSELFPNRVRSLMIAFVGFVNSFTSWVVQRTFNWEIETLGSSTSYFIFGMLALIGFVVLIKYLPETKGKSLEQIEKELVKA</sequence>
<protein>
    <submittedName>
        <fullName evidence="10">MFS transporter, sugar porter (SP) family</fullName>
    </submittedName>
</protein>
<feature type="domain" description="Major facilitator superfamily (MFS) profile" evidence="9">
    <location>
        <begin position="8"/>
        <end position="501"/>
    </location>
</feature>
<evidence type="ECO:0000256" key="4">
    <source>
        <dbReference type="ARBA" id="ARBA00022692"/>
    </source>
</evidence>
<dbReference type="PANTHER" id="PTHR48020:SF12">
    <property type="entry name" value="PROTON MYO-INOSITOL COTRANSPORTER"/>
    <property type="match status" value="1"/>
</dbReference>
<evidence type="ECO:0000313" key="10">
    <source>
        <dbReference type="EMBL" id="SHJ19467.1"/>
    </source>
</evidence>
<dbReference type="PROSITE" id="PS50850">
    <property type="entry name" value="MFS"/>
    <property type="match status" value="1"/>
</dbReference>
<dbReference type="InterPro" id="IPR005828">
    <property type="entry name" value="MFS_sugar_transport-like"/>
</dbReference>
<accession>A0A1M6HB60</accession>
<evidence type="ECO:0000256" key="2">
    <source>
        <dbReference type="ARBA" id="ARBA00010992"/>
    </source>
</evidence>
<dbReference type="Proteomes" id="UP000184432">
    <property type="component" value="Unassembled WGS sequence"/>
</dbReference>
<evidence type="ECO:0000256" key="3">
    <source>
        <dbReference type="ARBA" id="ARBA00022448"/>
    </source>
</evidence>
<feature type="transmembrane region" description="Helical" evidence="8">
    <location>
        <begin position="293"/>
        <end position="316"/>
    </location>
</feature>
<evidence type="ECO:0000256" key="1">
    <source>
        <dbReference type="ARBA" id="ARBA00004141"/>
    </source>
</evidence>
<dbReference type="NCBIfam" id="TIGR00879">
    <property type="entry name" value="SP"/>
    <property type="match status" value="1"/>
</dbReference>
<dbReference type="InterPro" id="IPR020846">
    <property type="entry name" value="MFS_dom"/>
</dbReference>